<evidence type="ECO:0000259" key="11">
    <source>
        <dbReference type="PROSITE" id="PS50011"/>
    </source>
</evidence>
<feature type="binding site" evidence="10">
    <location>
        <position position="38"/>
    </location>
    <ligand>
        <name>ATP</name>
        <dbReference type="ChEBI" id="CHEBI:30616"/>
    </ligand>
</feature>
<evidence type="ECO:0000256" key="8">
    <source>
        <dbReference type="ARBA" id="ARBA00047899"/>
    </source>
</evidence>
<dbReference type="FunFam" id="1.10.510.10:FF:000499">
    <property type="entry name" value="Serine/threonine-protein kinase KIC1"/>
    <property type="match status" value="1"/>
</dbReference>
<accession>A0A1J4JGM5</accession>
<evidence type="ECO:0000256" key="6">
    <source>
        <dbReference type="ARBA" id="ARBA00022777"/>
    </source>
</evidence>
<keyword evidence="4" id="KW-0808">Transferase</keyword>
<keyword evidence="6 12" id="KW-0418">Kinase</keyword>
<evidence type="ECO:0000256" key="9">
    <source>
        <dbReference type="ARBA" id="ARBA00048679"/>
    </source>
</evidence>
<dbReference type="VEuPathDB" id="TrichDB:TRFO_08904"/>
<name>A0A1J4JGM5_9EUKA</name>
<dbReference type="SUPFAM" id="SSF56112">
    <property type="entry name" value="Protein kinase-like (PK-like)"/>
    <property type="match status" value="1"/>
</dbReference>
<evidence type="ECO:0000256" key="3">
    <source>
        <dbReference type="ARBA" id="ARBA00022527"/>
    </source>
</evidence>
<dbReference type="GO" id="GO:0005524">
    <property type="term" value="F:ATP binding"/>
    <property type="evidence" value="ECO:0007669"/>
    <property type="project" value="UniProtKB-UniRule"/>
</dbReference>
<reference evidence="12" key="1">
    <citation type="submission" date="2016-10" db="EMBL/GenBank/DDBJ databases">
        <authorList>
            <person name="Benchimol M."/>
            <person name="Almeida L.G."/>
            <person name="Vasconcelos A.T."/>
            <person name="Perreira-Neves A."/>
            <person name="Rosa I.A."/>
            <person name="Tasca T."/>
            <person name="Bogo M.R."/>
            <person name="de Souza W."/>
        </authorList>
    </citation>
    <scope>NUCLEOTIDE SEQUENCE [LARGE SCALE GENOMIC DNA]</scope>
    <source>
        <strain evidence="12">K</strain>
    </source>
</reference>
<dbReference type="Gene3D" id="1.10.510.10">
    <property type="entry name" value="Transferase(Phosphotransferase) domain 1"/>
    <property type="match status" value="1"/>
</dbReference>
<evidence type="ECO:0000256" key="1">
    <source>
        <dbReference type="ARBA" id="ARBA00008874"/>
    </source>
</evidence>
<proteinExistence type="inferred from homology"/>
<evidence type="ECO:0000313" key="12">
    <source>
        <dbReference type="EMBL" id="OHS98334.1"/>
    </source>
</evidence>
<evidence type="ECO:0000256" key="10">
    <source>
        <dbReference type="PROSITE-ProRule" id="PRU10141"/>
    </source>
</evidence>
<dbReference type="InterPro" id="IPR050629">
    <property type="entry name" value="STE20/SPS1-PAK"/>
</dbReference>
<comment type="catalytic activity">
    <reaction evidence="8">
        <text>L-threonyl-[protein] + ATP = O-phospho-L-threonyl-[protein] + ADP + H(+)</text>
        <dbReference type="Rhea" id="RHEA:46608"/>
        <dbReference type="Rhea" id="RHEA-COMP:11060"/>
        <dbReference type="Rhea" id="RHEA-COMP:11605"/>
        <dbReference type="ChEBI" id="CHEBI:15378"/>
        <dbReference type="ChEBI" id="CHEBI:30013"/>
        <dbReference type="ChEBI" id="CHEBI:30616"/>
        <dbReference type="ChEBI" id="CHEBI:61977"/>
        <dbReference type="ChEBI" id="CHEBI:456216"/>
        <dbReference type="EC" id="2.7.11.1"/>
    </reaction>
</comment>
<gene>
    <name evidence="12" type="ORF">TRFO_08904</name>
</gene>
<dbReference type="PROSITE" id="PS50011">
    <property type="entry name" value="PROTEIN_KINASE_DOM"/>
    <property type="match status" value="1"/>
</dbReference>
<dbReference type="AlphaFoldDB" id="A0A1J4JGM5"/>
<dbReference type="Pfam" id="PF00069">
    <property type="entry name" value="Pkinase"/>
    <property type="match status" value="1"/>
</dbReference>
<sequence>MSGFNPSDFSKKSVIGRGNFGTVYKSFNKKTGQILAVKEINLEESDDDLTEIQKEIDMLRACESQYVVKYYGCTVVGRHLWIIMEYMGGGSIRELLQIKVMPEQKIAIVLQQVLHALEFLHRGRKIHRDIKAANILLNTDGEVKLADFGVASSLESRNKATTFVGTPFWMAPEVIAENGYDEKCDIWSLGITAIEMAKGLPPYSDFPARKVLMLIPQNEPPSLEGDFSPQFKDFVKQCLIKNPLQRASATQLLQHPFIKNAKRKDLLTEYLNEVKPFAQPFNEEESYEEEEEEEEDSTQFIFDTIAPQPRPSSDGRTSSSAGRFLETLEAAIFYVQREPRYDLINTPLNKIGGLLILCNSTCPTFAEDFVGALIKERTMPLTNEHE</sequence>
<dbReference type="EC" id="2.7.11.1" evidence="2"/>
<keyword evidence="7 10" id="KW-0067">ATP-binding</keyword>
<comment type="catalytic activity">
    <reaction evidence="9">
        <text>L-seryl-[protein] + ATP = O-phospho-L-seryl-[protein] + ADP + H(+)</text>
        <dbReference type="Rhea" id="RHEA:17989"/>
        <dbReference type="Rhea" id="RHEA-COMP:9863"/>
        <dbReference type="Rhea" id="RHEA-COMP:11604"/>
        <dbReference type="ChEBI" id="CHEBI:15378"/>
        <dbReference type="ChEBI" id="CHEBI:29999"/>
        <dbReference type="ChEBI" id="CHEBI:30616"/>
        <dbReference type="ChEBI" id="CHEBI:83421"/>
        <dbReference type="ChEBI" id="CHEBI:456216"/>
        <dbReference type="EC" id="2.7.11.1"/>
    </reaction>
</comment>
<evidence type="ECO:0000256" key="2">
    <source>
        <dbReference type="ARBA" id="ARBA00012513"/>
    </source>
</evidence>
<dbReference type="InterPro" id="IPR017441">
    <property type="entry name" value="Protein_kinase_ATP_BS"/>
</dbReference>
<dbReference type="EMBL" id="MLAK01001060">
    <property type="protein sequence ID" value="OHS98334.1"/>
    <property type="molecule type" value="Genomic_DNA"/>
</dbReference>
<dbReference type="GeneID" id="94829270"/>
<organism evidence="12 13">
    <name type="scientific">Tritrichomonas foetus</name>
    <dbReference type="NCBI Taxonomy" id="1144522"/>
    <lineage>
        <taxon>Eukaryota</taxon>
        <taxon>Metamonada</taxon>
        <taxon>Parabasalia</taxon>
        <taxon>Tritrichomonadida</taxon>
        <taxon>Tritrichomonadidae</taxon>
        <taxon>Tritrichomonas</taxon>
    </lineage>
</organism>
<dbReference type="PANTHER" id="PTHR48012">
    <property type="entry name" value="STERILE20-LIKE KINASE, ISOFORM B-RELATED"/>
    <property type="match status" value="1"/>
</dbReference>
<keyword evidence="3" id="KW-0723">Serine/threonine-protein kinase</keyword>
<evidence type="ECO:0000256" key="7">
    <source>
        <dbReference type="ARBA" id="ARBA00022840"/>
    </source>
</evidence>
<feature type="domain" description="Protein kinase" evidence="11">
    <location>
        <begin position="9"/>
        <end position="258"/>
    </location>
</feature>
<evidence type="ECO:0000313" key="13">
    <source>
        <dbReference type="Proteomes" id="UP000179807"/>
    </source>
</evidence>
<keyword evidence="5 10" id="KW-0547">Nucleotide-binding</keyword>
<protein>
    <recommendedName>
        <fullName evidence="2">non-specific serine/threonine protein kinase</fullName>
        <ecNumber evidence="2">2.7.11.1</ecNumber>
    </recommendedName>
</protein>
<dbReference type="RefSeq" id="XP_068351471.1">
    <property type="nucleotide sequence ID" value="XM_068494566.1"/>
</dbReference>
<dbReference type="InterPro" id="IPR011009">
    <property type="entry name" value="Kinase-like_dom_sf"/>
</dbReference>
<evidence type="ECO:0000256" key="4">
    <source>
        <dbReference type="ARBA" id="ARBA00022679"/>
    </source>
</evidence>
<keyword evidence="13" id="KW-1185">Reference proteome</keyword>
<dbReference type="CDD" id="cd06609">
    <property type="entry name" value="STKc_MST3_like"/>
    <property type="match status" value="1"/>
</dbReference>
<dbReference type="InterPro" id="IPR000719">
    <property type="entry name" value="Prot_kinase_dom"/>
</dbReference>
<dbReference type="OrthoDB" id="8693905at2759"/>
<dbReference type="GO" id="GO:0004674">
    <property type="term" value="F:protein serine/threonine kinase activity"/>
    <property type="evidence" value="ECO:0007669"/>
    <property type="project" value="UniProtKB-KW"/>
</dbReference>
<evidence type="ECO:0000256" key="5">
    <source>
        <dbReference type="ARBA" id="ARBA00022741"/>
    </source>
</evidence>
<dbReference type="GO" id="GO:0005737">
    <property type="term" value="C:cytoplasm"/>
    <property type="evidence" value="ECO:0007669"/>
    <property type="project" value="TreeGrafter"/>
</dbReference>
<dbReference type="PANTHER" id="PTHR48012:SF10">
    <property type="entry name" value="FI20177P1"/>
    <property type="match status" value="1"/>
</dbReference>
<dbReference type="SMART" id="SM00220">
    <property type="entry name" value="S_TKc"/>
    <property type="match status" value="1"/>
</dbReference>
<comment type="caution">
    <text evidence="12">The sequence shown here is derived from an EMBL/GenBank/DDBJ whole genome shotgun (WGS) entry which is preliminary data.</text>
</comment>
<comment type="similarity">
    <text evidence="1">Belongs to the protein kinase superfamily. STE Ser/Thr protein kinase family. STE20 subfamily.</text>
</comment>
<dbReference type="Proteomes" id="UP000179807">
    <property type="component" value="Unassembled WGS sequence"/>
</dbReference>
<dbReference type="PROSITE" id="PS00107">
    <property type="entry name" value="PROTEIN_KINASE_ATP"/>
    <property type="match status" value="1"/>
</dbReference>
<dbReference type="FunFam" id="3.30.200.20:FF:000040">
    <property type="entry name" value="Dual specificity mitogen-activated protein kinase kinase"/>
    <property type="match status" value="1"/>
</dbReference>